<evidence type="ECO:0000313" key="1">
    <source>
        <dbReference type="EMBL" id="PMM78457.1"/>
    </source>
</evidence>
<reference evidence="2" key="1">
    <citation type="submission" date="2016-07" db="EMBL/GenBank/DDBJ databases">
        <title>Nontailed viruses are major unrecognized killers of bacteria in the ocean.</title>
        <authorList>
            <person name="Kauffman K."/>
            <person name="Hussain F."/>
            <person name="Yang J."/>
            <person name="Arevalo P."/>
            <person name="Brown J."/>
            <person name="Cutler M."/>
            <person name="Kelly L."/>
            <person name="Polz M.F."/>
        </authorList>
    </citation>
    <scope>NUCLEOTIDE SEQUENCE [LARGE SCALE GENOMIC DNA]</scope>
    <source>
        <strain evidence="2">10N.261.46.F8</strain>
    </source>
</reference>
<protein>
    <submittedName>
        <fullName evidence="1">Uncharacterized protein</fullName>
    </submittedName>
</protein>
<proteinExistence type="predicted"/>
<dbReference type="RefSeq" id="WP_102433670.1">
    <property type="nucleotide sequence ID" value="NZ_CAWNVI010000002.1"/>
</dbReference>
<dbReference type="AlphaFoldDB" id="A0A2N7KP28"/>
<dbReference type="Proteomes" id="UP000235406">
    <property type="component" value="Unassembled WGS sequence"/>
</dbReference>
<sequence>MPKTNDYRKGKVLIPQMYLSESEAKVVLTAIEKATKKTGVTNNRKQRVSILEISRFYNEKH</sequence>
<comment type="caution">
    <text evidence="1">The sequence shown here is derived from an EMBL/GenBank/DDBJ whole genome shotgun (WGS) entry which is preliminary data.</text>
</comment>
<organism evidence="1 2">
    <name type="scientific">Vibrio lentus</name>
    <dbReference type="NCBI Taxonomy" id="136468"/>
    <lineage>
        <taxon>Bacteria</taxon>
        <taxon>Pseudomonadati</taxon>
        <taxon>Pseudomonadota</taxon>
        <taxon>Gammaproteobacteria</taxon>
        <taxon>Vibrionales</taxon>
        <taxon>Vibrionaceae</taxon>
        <taxon>Vibrio</taxon>
    </lineage>
</organism>
<evidence type="ECO:0000313" key="2">
    <source>
        <dbReference type="Proteomes" id="UP000235406"/>
    </source>
</evidence>
<dbReference type="EMBL" id="MCZK01000002">
    <property type="protein sequence ID" value="PMM78457.1"/>
    <property type="molecule type" value="Genomic_DNA"/>
</dbReference>
<gene>
    <name evidence="1" type="ORF">BCT49_00160</name>
</gene>
<name>A0A2N7KP28_9VIBR</name>
<accession>A0A2N7KP28</accession>